<reference evidence="1" key="1">
    <citation type="submission" date="2016-12" db="EMBL/GenBank/DDBJ databases">
        <title>Draft genome sequence of Roseomonas mucosa strain AU37, isolated from a peripheral intravenous catheter.</title>
        <authorList>
            <person name="Choudhury M.A."/>
            <person name="Sidjabat H.E."/>
            <person name="Wailan A.M."/>
            <person name="Zhang L."/>
            <person name="Marsh N.M."/>
            <person name="Rickard C.M."/>
            <person name="Davies M."/>
            <person name="Mcmillan D.J."/>
        </authorList>
    </citation>
    <scope>NUCLEOTIDE SEQUENCE [LARGE SCALE GENOMIC DNA]</scope>
    <source>
        <strain evidence="1">AU37</strain>
    </source>
</reference>
<gene>
    <name evidence="1" type="ORF">APZ41_020660</name>
</gene>
<organism evidence="1 2">
    <name type="scientific">Roseomonas mucosa</name>
    <dbReference type="NCBI Taxonomy" id="207340"/>
    <lineage>
        <taxon>Bacteria</taxon>
        <taxon>Pseudomonadati</taxon>
        <taxon>Pseudomonadota</taxon>
        <taxon>Alphaproteobacteria</taxon>
        <taxon>Acetobacterales</taxon>
        <taxon>Roseomonadaceae</taxon>
        <taxon>Roseomonas</taxon>
    </lineage>
</organism>
<dbReference type="Proteomes" id="UP000054844">
    <property type="component" value="Unassembled WGS sequence"/>
</dbReference>
<dbReference type="AlphaFoldDB" id="A0A1S8CZ13"/>
<keyword evidence="2" id="KW-1185">Reference proteome</keyword>
<sequence>MARRDTGAVGAGRLEAFEAWLTGHSLSLRSRETVSDVRGAWNRACREVADWPGRPLGRLVRPNAYVLPLAAFPLRMLRQHGF</sequence>
<comment type="caution">
    <text evidence="1">The sequence shown here is derived from an EMBL/GenBank/DDBJ whole genome shotgun (WGS) entry which is preliminary data.</text>
</comment>
<protein>
    <submittedName>
        <fullName evidence="1">Uncharacterized protein</fullName>
    </submittedName>
</protein>
<proteinExistence type="predicted"/>
<evidence type="ECO:0000313" key="2">
    <source>
        <dbReference type="Proteomes" id="UP000054844"/>
    </source>
</evidence>
<dbReference type="EMBL" id="LLWF02000142">
    <property type="protein sequence ID" value="ONH81292.1"/>
    <property type="molecule type" value="Genomic_DNA"/>
</dbReference>
<accession>A0A1S8CZ13</accession>
<name>A0A1S8CZ13_9PROT</name>
<evidence type="ECO:0000313" key="1">
    <source>
        <dbReference type="EMBL" id="ONH81292.1"/>
    </source>
</evidence>